<name>A0A0H5LTC4_YERIN</name>
<evidence type="ECO:0000313" key="3">
    <source>
        <dbReference type="EMBL" id="CRY54398.1"/>
    </source>
</evidence>
<evidence type="ECO:0000256" key="1">
    <source>
        <dbReference type="SAM" id="Phobius"/>
    </source>
</evidence>
<dbReference type="Proteomes" id="UP000043316">
    <property type="component" value="Unassembled WGS sequence"/>
</dbReference>
<dbReference type="AlphaFoldDB" id="A0A0H5LTC4"/>
<dbReference type="PANTHER" id="PTHR35891:SF3">
    <property type="entry name" value="THIOL:DISULFIDE INTERCHANGE PROTEIN DSBL"/>
    <property type="match status" value="1"/>
</dbReference>
<dbReference type="Pfam" id="PF01323">
    <property type="entry name" value="DSBA"/>
    <property type="match status" value="1"/>
</dbReference>
<dbReference type="InterPro" id="IPR036249">
    <property type="entry name" value="Thioredoxin-like_sf"/>
</dbReference>
<evidence type="ECO:0000259" key="2">
    <source>
        <dbReference type="Pfam" id="PF01323"/>
    </source>
</evidence>
<evidence type="ECO:0000313" key="4">
    <source>
        <dbReference type="Proteomes" id="UP000043316"/>
    </source>
</evidence>
<proteinExistence type="predicted"/>
<keyword evidence="1" id="KW-1133">Transmembrane helix</keyword>
<keyword evidence="1" id="KW-0472">Membrane</keyword>
<organism evidence="3 4">
    <name type="scientific">Yersinia intermedia</name>
    <dbReference type="NCBI Taxonomy" id="631"/>
    <lineage>
        <taxon>Bacteria</taxon>
        <taxon>Pseudomonadati</taxon>
        <taxon>Pseudomonadota</taxon>
        <taxon>Gammaproteobacteria</taxon>
        <taxon>Enterobacterales</taxon>
        <taxon>Yersiniaceae</taxon>
        <taxon>Yersinia</taxon>
    </lineage>
</organism>
<reference evidence="4" key="1">
    <citation type="submission" date="2015-03" db="EMBL/GenBank/DDBJ databases">
        <authorList>
            <consortium name="Pathogen Informatics"/>
        </authorList>
    </citation>
    <scope>NUCLEOTIDE SEQUENCE [LARGE SCALE GENOMIC DNA]</scope>
    <source>
        <strain evidence="4">R148</strain>
    </source>
</reference>
<dbReference type="InterPro" id="IPR050824">
    <property type="entry name" value="Thiol_disulfide_DsbA"/>
</dbReference>
<gene>
    <name evidence="3" type="primary">dsbA_1</name>
    <name evidence="3" type="ORF">ERS008476_01319</name>
</gene>
<dbReference type="InterPro" id="IPR001853">
    <property type="entry name" value="DSBA-like_thioredoxin_dom"/>
</dbReference>
<dbReference type="Gene3D" id="3.40.30.10">
    <property type="entry name" value="Glutaredoxin"/>
    <property type="match status" value="1"/>
</dbReference>
<dbReference type="PANTHER" id="PTHR35891">
    <property type="entry name" value="THIOL:DISULFIDE INTERCHANGE PROTEIN DSBA"/>
    <property type="match status" value="1"/>
</dbReference>
<keyword evidence="1" id="KW-0812">Transmembrane</keyword>
<sequence>MNVISPPFMSLFNLGSEYTFMSINNELSIKNSIIRNKGFFIGYTLVVIIISALITTAYYQYFVFAQDEQETLFSLSDSEVANSPIKDDKTIIEIFSYGCHYCSINEENIANLEKRMPEGSRFVRLHISSDKTSGLGRFAPMFATLSVMGIESQHRQSAYKAVLEENIDLSDKAQLETWLKANGIDVAKYQQVSQSEEVKELLAYMKAVTAHYKVDATPTFIVGKKWIALQDREFSAFSDHLLSLLEHDKALDK</sequence>
<accession>A0A0H5LTC4</accession>
<feature type="transmembrane region" description="Helical" evidence="1">
    <location>
        <begin position="40"/>
        <end position="61"/>
    </location>
</feature>
<feature type="domain" description="DSBA-like thioredoxin" evidence="2">
    <location>
        <begin position="112"/>
        <end position="227"/>
    </location>
</feature>
<protein>
    <submittedName>
        <fullName evidence="3">Putative thiol:disulfide interchange protein</fullName>
    </submittedName>
</protein>
<dbReference type="EMBL" id="CWJI01000002">
    <property type="protein sequence ID" value="CRY54398.1"/>
    <property type="molecule type" value="Genomic_DNA"/>
</dbReference>
<dbReference type="GO" id="GO:0016491">
    <property type="term" value="F:oxidoreductase activity"/>
    <property type="evidence" value="ECO:0007669"/>
    <property type="project" value="InterPro"/>
</dbReference>
<dbReference type="SUPFAM" id="SSF52833">
    <property type="entry name" value="Thioredoxin-like"/>
    <property type="match status" value="1"/>
</dbReference>